<dbReference type="GO" id="GO:0045454">
    <property type="term" value="P:cell redox homeostasis"/>
    <property type="evidence" value="ECO:0007669"/>
    <property type="project" value="TreeGrafter"/>
</dbReference>
<dbReference type="PANTHER" id="PTHR32234:SF3">
    <property type="entry name" value="SUPPRESSION OF COPPER SENSITIVITY PROTEIN"/>
    <property type="match status" value="1"/>
</dbReference>
<dbReference type="EMBL" id="VUKA01000004">
    <property type="protein sequence ID" value="KAA2213311.1"/>
    <property type="molecule type" value="Genomic_DNA"/>
</dbReference>
<keyword evidence="3 7" id="KW-0812">Transmembrane</keyword>
<reference evidence="9 10" key="1">
    <citation type="journal article" date="2015" name="Int. J. Syst. Evol. Microbiol.">
        <title>Roseomonas oryzae sp. nov., isolated from paddy rhizosphere soil.</title>
        <authorList>
            <person name="Ramaprasad E.V."/>
            <person name="Sasikala Ch."/>
            <person name="Ramana Ch.V."/>
        </authorList>
    </citation>
    <scope>NUCLEOTIDE SEQUENCE [LARGE SCALE GENOMIC DNA]</scope>
    <source>
        <strain evidence="9 10">KCTC 42542</strain>
    </source>
</reference>
<dbReference type="OrthoDB" id="9811036at2"/>
<sequence length="664" mass="68943">MTLVSDAAAIAPGGSFRLGLRQELEPGWHTYWRNPGDAGAAPEISFTAPAGLAVTEFEWPAPHALPFGPLVNYGYENAVLLPFSATAPEGLRPGDTLVLEAHATWLICKEICVPEEGRFRLDLPVEAAPRADPAIAPSFRAADLARPRQAPWEARIGFDGEAGALRLDSPDFSPATLQDAHFFPVDPSLIDHAAPQMPQIQEGSVRLSLKRGMAPLPPGPAAGVLVLIDGAGTRSAYDIAPIPAEVPPPLIGDTEAMPLWKALLLSALGGLVLNLMPCVFPILAMKAMALARLSGAARGVVRGHAASYTLGVVLSFLALGGIMVGLRMAGMAVGWGFQFTAPGFVAVMAWLMLAVGLNLSGVFRVGGPVGAGNTLASQGGHLGSLATGALAVLVATPCTAPFMAAAIGTAMVLPYLEGLGIFIALGLGMAAPYALLGLWPGLARHLPRPGAWMEVLRQVLAFPMYGAALWLVWVLAQQVAPAGLAVALAGALAIGFAAWALGLAQAARRPLGRRLGWAGAVLGAALALAALPILSATPPARAGDPSMTGAEAWSEQRLAELRAEGRPVFVNMTAAWCITCKVNERVALRREAVLDAFARRNIAILEGDWTDGGPAIAAVLRAFGREGVPLYLLYPAGGGEAEVLPQILTEGALVHALEAAAPLR</sequence>
<dbReference type="InterPro" id="IPR036249">
    <property type="entry name" value="Thioredoxin-like_sf"/>
</dbReference>
<protein>
    <submittedName>
        <fullName evidence="9">Cytochrome C biogenesis protein</fullName>
    </submittedName>
</protein>
<gene>
    <name evidence="9" type="ORF">F0Q34_11035</name>
</gene>
<evidence type="ECO:0000256" key="2">
    <source>
        <dbReference type="ARBA" id="ARBA00022475"/>
    </source>
</evidence>
<keyword evidence="10" id="KW-1185">Reference proteome</keyword>
<dbReference type="GO" id="GO:0015035">
    <property type="term" value="F:protein-disulfide reductase activity"/>
    <property type="evidence" value="ECO:0007669"/>
    <property type="project" value="TreeGrafter"/>
</dbReference>
<comment type="caution">
    <text evidence="9">The sequence shown here is derived from an EMBL/GenBank/DDBJ whole genome shotgun (WGS) entry which is preliminary data.</text>
</comment>
<dbReference type="AlphaFoldDB" id="A0A5B2TFR0"/>
<evidence type="ECO:0000256" key="1">
    <source>
        <dbReference type="ARBA" id="ARBA00004651"/>
    </source>
</evidence>
<accession>A0A5B2TFR0</accession>
<feature type="transmembrane region" description="Helical" evidence="7">
    <location>
        <begin position="259"/>
        <end position="284"/>
    </location>
</feature>
<dbReference type="Proteomes" id="UP000322110">
    <property type="component" value="Unassembled WGS sequence"/>
</dbReference>
<keyword evidence="5 7" id="KW-1133">Transmembrane helix</keyword>
<dbReference type="Gene3D" id="3.40.30.10">
    <property type="entry name" value="Glutaredoxin"/>
    <property type="match status" value="1"/>
</dbReference>
<name>A0A5B2TFR0_9PROT</name>
<dbReference type="Pfam" id="PF11412">
    <property type="entry name" value="DsbD_N"/>
    <property type="match status" value="1"/>
</dbReference>
<dbReference type="GO" id="GO:0005886">
    <property type="term" value="C:plasma membrane"/>
    <property type="evidence" value="ECO:0007669"/>
    <property type="project" value="UniProtKB-SubCell"/>
</dbReference>
<dbReference type="InterPro" id="IPR013766">
    <property type="entry name" value="Thioredoxin_domain"/>
</dbReference>
<dbReference type="PROSITE" id="PS51352">
    <property type="entry name" value="THIOREDOXIN_2"/>
    <property type="match status" value="1"/>
</dbReference>
<dbReference type="InterPro" id="IPR003834">
    <property type="entry name" value="Cyt_c_assmbl_TM_dom"/>
</dbReference>
<feature type="transmembrane region" description="Helical" evidence="7">
    <location>
        <begin position="455"/>
        <end position="476"/>
    </location>
</feature>
<keyword evidence="4" id="KW-0201">Cytochrome c-type biogenesis</keyword>
<dbReference type="Pfam" id="PF13899">
    <property type="entry name" value="Thioredoxin_7"/>
    <property type="match status" value="1"/>
</dbReference>
<evidence type="ECO:0000256" key="6">
    <source>
        <dbReference type="ARBA" id="ARBA00023136"/>
    </source>
</evidence>
<dbReference type="InterPro" id="IPR028250">
    <property type="entry name" value="DsbDN"/>
</dbReference>
<dbReference type="SUPFAM" id="SSF52833">
    <property type="entry name" value="Thioredoxin-like"/>
    <property type="match status" value="1"/>
</dbReference>
<evidence type="ECO:0000259" key="8">
    <source>
        <dbReference type="PROSITE" id="PS51352"/>
    </source>
</evidence>
<evidence type="ECO:0000256" key="3">
    <source>
        <dbReference type="ARBA" id="ARBA00022692"/>
    </source>
</evidence>
<feature type="domain" description="Thioredoxin" evidence="8">
    <location>
        <begin position="531"/>
        <end position="662"/>
    </location>
</feature>
<feature type="transmembrane region" description="Helical" evidence="7">
    <location>
        <begin position="482"/>
        <end position="503"/>
    </location>
</feature>
<evidence type="ECO:0000256" key="5">
    <source>
        <dbReference type="ARBA" id="ARBA00022989"/>
    </source>
</evidence>
<dbReference type="Pfam" id="PF02683">
    <property type="entry name" value="DsbD_TM"/>
    <property type="match status" value="1"/>
</dbReference>
<feature type="transmembrane region" description="Helical" evidence="7">
    <location>
        <begin position="384"/>
        <end position="413"/>
    </location>
</feature>
<dbReference type="InterPro" id="IPR035671">
    <property type="entry name" value="DsbD_gamma"/>
</dbReference>
<evidence type="ECO:0000313" key="9">
    <source>
        <dbReference type="EMBL" id="KAA2213311.1"/>
    </source>
</evidence>
<dbReference type="GO" id="GO:0017004">
    <property type="term" value="P:cytochrome complex assembly"/>
    <property type="evidence" value="ECO:0007669"/>
    <property type="project" value="UniProtKB-KW"/>
</dbReference>
<dbReference type="PANTHER" id="PTHR32234">
    <property type="entry name" value="THIOL:DISULFIDE INTERCHANGE PROTEIN DSBD"/>
    <property type="match status" value="1"/>
</dbReference>
<feature type="transmembrane region" description="Helical" evidence="7">
    <location>
        <begin position="515"/>
        <end position="534"/>
    </location>
</feature>
<proteinExistence type="predicted"/>
<organism evidence="9 10">
    <name type="scientific">Teichococcus oryzae</name>
    <dbReference type="NCBI Taxonomy" id="1608942"/>
    <lineage>
        <taxon>Bacteria</taxon>
        <taxon>Pseudomonadati</taxon>
        <taxon>Pseudomonadota</taxon>
        <taxon>Alphaproteobacteria</taxon>
        <taxon>Acetobacterales</taxon>
        <taxon>Roseomonadaceae</taxon>
        <taxon>Roseomonas</taxon>
    </lineage>
</organism>
<comment type="subcellular location">
    <subcellularLocation>
        <location evidence="1">Cell membrane</location>
        <topology evidence="1">Multi-pass membrane protein</topology>
    </subcellularLocation>
</comment>
<evidence type="ECO:0000256" key="4">
    <source>
        <dbReference type="ARBA" id="ARBA00022748"/>
    </source>
</evidence>
<feature type="transmembrane region" description="Helical" evidence="7">
    <location>
        <begin position="419"/>
        <end position="443"/>
    </location>
</feature>
<dbReference type="CDD" id="cd02953">
    <property type="entry name" value="DsbDgamma"/>
    <property type="match status" value="1"/>
</dbReference>
<feature type="transmembrane region" description="Helical" evidence="7">
    <location>
        <begin position="305"/>
        <end position="329"/>
    </location>
</feature>
<evidence type="ECO:0000313" key="10">
    <source>
        <dbReference type="Proteomes" id="UP000322110"/>
    </source>
</evidence>
<keyword evidence="6 7" id="KW-0472">Membrane</keyword>
<keyword evidence="2" id="KW-1003">Cell membrane</keyword>
<evidence type="ECO:0000256" key="7">
    <source>
        <dbReference type="SAM" id="Phobius"/>
    </source>
</evidence>
<feature type="transmembrane region" description="Helical" evidence="7">
    <location>
        <begin position="341"/>
        <end position="363"/>
    </location>
</feature>